<feature type="transmembrane region" description="Helical" evidence="2">
    <location>
        <begin position="69"/>
        <end position="86"/>
    </location>
</feature>
<sequence length="429" mass="48033">MITPTQEQITAHLTTMTSKAFYEAAALSCTTFAWISSTTTTLSSAAPPWLSDFLGETLLFFVIGDDFDSYRAVNTAIVLLTAWTYYKAFRVVFLTLRFIFRTILGIYRIVRSVFDTIFGFFYSMARSFSSFTSSEEKQKSNSNNCQRLRSSTSPNQQQQQRQRQKQESEVFQQHRNATSVNMPVPTVVGGLQRSIPTLSPTFSSHQQQPLPQPERVPSISPQLQENQPAWIATPPPGVLRYNHCSPMAPQFVPIPYPSVPMASFPTQQQQQEQQFPPTSNFIDPPPLPRAPVFVPIPDTSDNNKSDNSNSEDEYKTLCPDSDSEDDPDGDWNEQNCLRVMMSANDTKNSKRKNATASTTATTNPTKKESKVTAHSAIKSTTTEQGNKRKRGATKLKTENTAPTQQSKKLRIAAARANAKKWANETFAKN</sequence>
<name>A0A7S4EJX9_9STRA</name>
<feature type="compositionally biased region" description="Acidic residues" evidence="1">
    <location>
        <begin position="321"/>
        <end position="331"/>
    </location>
</feature>
<feature type="region of interest" description="Disordered" evidence="1">
    <location>
        <begin position="261"/>
        <end position="407"/>
    </location>
</feature>
<evidence type="ECO:0000256" key="1">
    <source>
        <dbReference type="SAM" id="MobiDB-lite"/>
    </source>
</evidence>
<feature type="compositionally biased region" description="Polar residues" evidence="1">
    <location>
        <begin position="195"/>
        <end position="209"/>
    </location>
</feature>
<organism evidence="3">
    <name type="scientific">Pseudo-nitzschia australis</name>
    <dbReference type="NCBI Taxonomy" id="44445"/>
    <lineage>
        <taxon>Eukaryota</taxon>
        <taxon>Sar</taxon>
        <taxon>Stramenopiles</taxon>
        <taxon>Ochrophyta</taxon>
        <taxon>Bacillariophyta</taxon>
        <taxon>Bacillariophyceae</taxon>
        <taxon>Bacillariophycidae</taxon>
        <taxon>Bacillariales</taxon>
        <taxon>Bacillariaceae</taxon>
        <taxon>Pseudo-nitzschia</taxon>
    </lineage>
</organism>
<keyword evidence="2" id="KW-0472">Membrane</keyword>
<feature type="compositionally biased region" description="Polar residues" evidence="1">
    <location>
        <begin position="145"/>
        <end position="155"/>
    </location>
</feature>
<keyword evidence="2" id="KW-0812">Transmembrane</keyword>
<gene>
    <name evidence="3" type="ORF">PAUS00366_LOCUS10669</name>
</gene>
<keyword evidence="2" id="KW-1133">Transmembrane helix</keyword>
<feature type="region of interest" description="Disordered" evidence="1">
    <location>
        <begin position="195"/>
        <end position="218"/>
    </location>
</feature>
<evidence type="ECO:0000313" key="3">
    <source>
        <dbReference type="EMBL" id="CAE0717916.1"/>
    </source>
</evidence>
<dbReference type="EMBL" id="HBIX01014601">
    <property type="protein sequence ID" value="CAE0717916.1"/>
    <property type="molecule type" value="Transcribed_RNA"/>
</dbReference>
<reference evidence="3" key="1">
    <citation type="submission" date="2021-01" db="EMBL/GenBank/DDBJ databases">
        <authorList>
            <person name="Corre E."/>
            <person name="Pelletier E."/>
            <person name="Niang G."/>
            <person name="Scheremetjew M."/>
            <person name="Finn R."/>
            <person name="Kale V."/>
            <person name="Holt S."/>
            <person name="Cochrane G."/>
            <person name="Meng A."/>
            <person name="Brown T."/>
            <person name="Cohen L."/>
        </authorList>
    </citation>
    <scope>NUCLEOTIDE SEQUENCE</scope>
    <source>
        <strain evidence="3">10249 10 AB</strain>
    </source>
</reference>
<dbReference type="AlphaFoldDB" id="A0A7S4EJX9"/>
<protein>
    <submittedName>
        <fullName evidence="3">Uncharacterized protein</fullName>
    </submittedName>
</protein>
<feature type="compositionally biased region" description="Low complexity" evidence="1">
    <location>
        <begin position="354"/>
        <end position="364"/>
    </location>
</feature>
<accession>A0A7S4EJX9</accession>
<proteinExistence type="predicted"/>
<feature type="transmembrane region" description="Helical" evidence="2">
    <location>
        <begin position="98"/>
        <end position="122"/>
    </location>
</feature>
<feature type="region of interest" description="Disordered" evidence="1">
    <location>
        <begin position="133"/>
        <end position="176"/>
    </location>
</feature>
<feature type="compositionally biased region" description="Low complexity" evidence="1">
    <location>
        <begin position="290"/>
        <end position="308"/>
    </location>
</feature>
<evidence type="ECO:0000256" key="2">
    <source>
        <dbReference type="SAM" id="Phobius"/>
    </source>
</evidence>